<dbReference type="PROSITE" id="PS50943">
    <property type="entry name" value="HTH_CROC1"/>
    <property type="match status" value="1"/>
</dbReference>
<evidence type="ECO:0000256" key="1">
    <source>
        <dbReference type="ARBA" id="ARBA00023125"/>
    </source>
</evidence>
<evidence type="ECO:0000313" key="3">
    <source>
        <dbReference type="EMBL" id="SQC85524.1"/>
    </source>
</evidence>
<evidence type="ECO:0000259" key="2">
    <source>
        <dbReference type="PROSITE" id="PS50943"/>
    </source>
</evidence>
<dbReference type="GO" id="GO:0005829">
    <property type="term" value="C:cytosol"/>
    <property type="evidence" value="ECO:0007669"/>
    <property type="project" value="TreeGrafter"/>
</dbReference>
<gene>
    <name evidence="3" type="primary">sinR</name>
    <name evidence="3" type="ORF">NCTC8081_03317</name>
</gene>
<dbReference type="SMART" id="SM00530">
    <property type="entry name" value="HTH_XRE"/>
    <property type="match status" value="1"/>
</dbReference>
<dbReference type="GO" id="GO:0003677">
    <property type="term" value="F:DNA binding"/>
    <property type="evidence" value="ECO:0007669"/>
    <property type="project" value="UniProtKB-KW"/>
</dbReference>
<dbReference type="Gene3D" id="1.10.260.40">
    <property type="entry name" value="lambda repressor-like DNA-binding domains"/>
    <property type="match status" value="1"/>
</dbReference>
<dbReference type="EMBL" id="UAWO01000007">
    <property type="protein sequence ID" value="SQC85524.1"/>
    <property type="molecule type" value="Genomic_DNA"/>
</dbReference>
<name>A0A2X3IQX1_CLOPF</name>
<dbReference type="Pfam" id="PF01381">
    <property type="entry name" value="HTH_3"/>
    <property type="match status" value="1"/>
</dbReference>
<dbReference type="InterPro" id="IPR001387">
    <property type="entry name" value="Cro/C1-type_HTH"/>
</dbReference>
<dbReference type="PANTHER" id="PTHR46797:SF1">
    <property type="entry name" value="METHYLPHOSPHONATE SYNTHASE"/>
    <property type="match status" value="1"/>
</dbReference>
<dbReference type="GO" id="GO:0003700">
    <property type="term" value="F:DNA-binding transcription factor activity"/>
    <property type="evidence" value="ECO:0007669"/>
    <property type="project" value="TreeGrafter"/>
</dbReference>
<organism evidence="3 4">
    <name type="scientific">Clostridium perfringens</name>
    <dbReference type="NCBI Taxonomy" id="1502"/>
    <lineage>
        <taxon>Bacteria</taxon>
        <taxon>Bacillati</taxon>
        <taxon>Bacillota</taxon>
        <taxon>Clostridia</taxon>
        <taxon>Eubacteriales</taxon>
        <taxon>Clostridiaceae</taxon>
        <taxon>Clostridium</taxon>
    </lineage>
</organism>
<dbReference type="InterPro" id="IPR050807">
    <property type="entry name" value="TransReg_Diox_bact_type"/>
</dbReference>
<dbReference type="RefSeq" id="WP_111946663.1">
    <property type="nucleotide sequence ID" value="NZ_UAWO01000007.1"/>
</dbReference>
<proteinExistence type="predicted"/>
<keyword evidence="1" id="KW-0238">DNA-binding</keyword>
<dbReference type="AlphaFoldDB" id="A0A2X3IQX1"/>
<feature type="domain" description="HTH cro/C1-type" evidence="2">
    <location>
        <begin position="6"/>
        <end position="61"/>
    </location>
</feature>
<dbReference type="CDD" id="cd00093">
    <property type="entry name" value="HTH_XRE"/>
    <property type="match status" value="1"/>
</dbReference>
<sequence>MLGENLKRIRKNKRMSTRELARECNMCNSIISNIESGKSKNPTIDTVKKLAKALNVSIDELVEL</sequence>
<dbReference type="InterPro" id="IPR010982">
    <property type="entry name" value="Lambda_DNA-bd_dom_sf"/>
</dbReference>
<reference evidence="3 4" key="1">
    <citation type="submission" date="2018-06" db="EMBL/GenBank/DDBJ databases">
        <authorList>
            <consortium name="Pathogen Informatics"/>
            <person name="Doyle S."/>
        </authorList>
    </citation>
    <scope>NUCLEOTIDE SEQUENCE [LARGE SCALE GENOMIC DNA]</scope>
    <source>
        <strain evidence="3 4">NCTC8081</strain>
    </source>
</reference>
<evidence type="ECO:0000313" key="4">
    <source>
        <dbReference type="Proteomes" id="UP000250234"/>
    </source>
</evidence>
<dbReference type="PANTHER" id="PTHR46797">
    <property type="entry name" value="HTH-TYPE TRANSCRIPTIONAL REGULATOR"/>
    <property type="match status" value="1"/>
</dbReference>
<accession>A0A2X3IQX1</accession>
<dbReference type="Proteomes" id="UP000250234">
    <property type="component" value="Unassembled WGS sequence"/>
</dbReference>
<protein>
    <submittedName>
        <fullName evidence="3">Phage related transcriptional regulator</fullName>
    </submittedName>
</protein>
<dbReference type="SUPFAM" id="SSF47413">
    <property type="entry name" value="lambda repressor-like DNA-binding domains"/>
    <property type="match status" value="1"/>
</dbReference>